<evidence type="ECO:0000256" key="1">
    <source>
        <dbReference type="SAM" id="MobiDB-lite"/>
    </source>
</evidence>
<name>A0A0N7KQU0_ORYSJ</name>
<feature type="compositionally biased region" description="Polar residues" evidence="1">
    <location>
        <begin position="14"/>
        <end position="24"/>
    </location>
</feature>
<proteinExistence type="predicted"/>
<dbReference type="InParanoid" id="A0A0N7KQU0"/>
<keyword evidence="3" id="KW-1185">Reference proteome</keyword>
<feature type="compositionally biased region" description="Polar residues" evidence="1">
    <location>
        <begin position="45"/>
        <end position="77"/>
    </location>
</feature>
<dbReference type="AlphaFoldDB" id="A0A0N7KQU0"/>
<dbReference type="Gramene" id="Os09t0424401-00">
    <property type="protein sequence ID" value="Os09t0424401-00"/>
    <property type="gene ID" value="Os09g0424401"/>
</dbReference>
<gene>
    <name evidence="2" type="ordered locus">Os09g0424401</name>
    <name evidence="2" type="ORF">OSNPB_090424401</name>
</gene>
<feature type="compositionally biased region" description="Basic and acidic residues" evidence="1">
    <location>
        <begin position="28"/>
        <end position="37"/>
    </location>
</feature>
<evidence type="ECO:0000313" key="3">
    <source>
        <dbReference type="Proteomes" id="UP000059680"/>
    </source>
</evidence>
<accession>A0A0N7KQU0</accession>
<protein>
    <submittedName>
        <fullName evidence="2">Os09g0424401 protein</fullName>
    </submittedName>
</protein>
<feature type="region of interest" description="Disordered" evidence="1">
    <location>
        <begin position="1"/>
        <end position="96"/>
    </location>
</feature>
<dbReference type="EMBL" id="AP014965">
    <property type="protein sequence ID" value="BAT08154.1"/>
    <property type="molecule type" value="Genomic_DNA"/>
</dbReference>
<reference evidence="3" key="1">
    <citation type="journal article" date="2005" name="Nature">
        <title>The map-based sequence of the rice genome.</title>
        <authorList>
            <consortium name="International rice genome sequencing project (IRGSP)"/>
            <person name="Matsumoto T."/>
            <person name="Wu J."/>
            <person name="Kanamori H."/>
            <person name="Katayose Y."/>
            <person name="Fujisawa M."/>
            <person name="Namiki N."/>
            <person name="Mizuno H."/>
            <person name="Yamamoto K."/>
            <person name="Antonio B.A."/>
            <person name="Baba T."/>
            <person name="Sakata K."/>
            <person name="Nagamura Y."/>
            <person name="Aoki H."/>
            <person name="Arikawa K."/>
            <person name="Arita K."/>
            <person name="Bito T."/>
            <person name="Chiden Y."/>
            <person name="Fujitsuka N."/>
            <person name="Fukunaka R."/>
            <person name="Hamada M."/>
            <person name="Harada C."/>
            <person name="Hayashi A."/>
            <person name="Hijishita S."/>
            <person name="Honda M."/>
            <person name="Hosokawa S."/>
            <person name="Ichikawa Y."/>
            <person name="Idonuma A."/>
            <person name="Iijima M."/>
            <person name="Ikeda M."/>
            <person name="Ikeno M."/>
            <person name="Ito K."/>
            <person name="Ito S."/>
            <person name="Ito T."/>
            <person name="Ito Y."/>
            <person name="Ito Y."/>
            <person name="Iwabuchi A."/>
            <person name="Kamiya K."/>
            <person name="Karasawa W."/>
            <person name="Kurita K."/>
            <person name="Katagiri S."/>
            <person name="Kikuta A."/>
            <person name="Kobayashi H."/>
            <person name="Kobayashi N."/>
            <person name="Machita K."/>
            <person name="Maehara T."/>
            <person name="Masukawa M."/>
            <person name="Mizubayashi T."/>
            <person name="Mukai Y."/>
            <person name="Nagasaki H."/>
            <person name="Nagata Y."/>
            <person name="Naito S."/>
            <person name="Nakashima M."/>
            <person name="Nakama Y."/>
            <person name="Nakamichi Y."/>
            <person name="Nakamura M."/>
            <person name="Meguro A."/>
            <person name="Negishi M."/>
            <person name="Ohta I."/>
            <person name="Ohta T."/>
            <person name="Okamoto M."/>
            <person name="Ono N."/>
            <person name="Saji S."/>
            <person name="Sakaguchi M."/>
            <person name="Sakai K."/>
            <person name="Shibata M."/>
            <person name="Shimokawa T."/>
            <person name="Song J."/>
            <person name="Takazaki Y."/>
            <person name="Terasawa K."/>
            <person name="Tsugane M."/>
            <person name="Tsuji K."/>
            <person name="Ueda S."/>
            <person name="Waki K."/>
            <person name="Yamagata H."/>
            <person name="Yamamoto M."/>
            <person name="Yamamoto S."/>
            <person name="Yamane H."/>
            <person name="Yoshiki S."/>
            <person name="Yoshihara R."/>
            <person name="Yukawa K."/>
            <person name="Zhong H."/>
            <person name="Yano M."/>
            <person name="Yuan Q."/>
            <person name="Ouyang S."/>
            <person name="Liu J."/>
            <person name="Jones K.M."/>
            <person name="Gansberger K."/>
            <person name="Moffat K."/>
            <person name="Hill J."/>
            <person name="Bera J."/>
            <person name="Fadrosh D."/>
            <person name="Jin S."/>
            <person name="Johri S."/>
            <person name="Kim M."/>
            <person name="Overton L."/>
            <person name="Reardon M."/>
            <person name="Tsitrin T."/>
            <person name="Vuong H."/>
            <person name="Weaver B."/>
            <person name="Ciecko A."/>
            <person name="Tallon L."/>
            <person name="Jackson J."/>
            <person name="Pai G."/>
            <person name="Aken S.V."/>
            <person name="Utterback T."/>
            <person name="Reidmuller S."/>
            <person name="Feldblyum T."/>
            <person name="Hsiao J."/>
            <person name="Zismann V."/>
            <person name="Iobst S."/>
            <person name="de Vazeille A.R."/>
            <person name="Buell C.R."/>
            <person name="Ying K."/>
            <person name="Li Y."/>
            <person name="Lu T."/>
            <person name="Huang Y."/>
            <person name="Zhao Q."/>
            <person name="Feng Q."/>
            <person name="Zhang L."/>
            <person name="Zhu J."/>
            <person name="Weng Q."/>
            <person name="Mu J."/>
            <person name="Lu Y."/>
            <person name="Fan D."/>
            <person name="Liu Y."/>
            <person name="Guan J."/>
            <person name="Zhang Y."/>
            <person name="Yu S."/>
            <person name="Liu X."/>
            <person name="Zhang Y."/>
            <person name="Hong G."/>
            <person name="Han B."/>
            <person name="Choisne N."/>
            <person name="Demange N."/>
            <person name="Orjeda G."/>
            <person name="Samain S."/>
            <person name="Cattolico L."/>
            <person name="Pelletier E."/>
            <person name="Couloux A."/>
            <person name="Segurens B."/>
            <person name="Wincker P."/>
            <person name="D'Hont A."/>
            <person name="Scarpelli C."/>
            <person name="Weissenbach J."/>
            <person name="Salanoubat M."/>
            <person name="Quetier F."/>
            <person name="Yu Y."/>
            <person name="Kim H.R."/>
            <person name="Rambo T."/>
            <person name="Currie J."/>
            <person name="Collura K."/>
            <person name="Luo M."/>
            <person name="Yang T."/>
            <person name="Ammiraju J.S.S."/>
            <person name="Engler F."/>
            <person name="Soderlund C."/>
            <person name="Wing R.A."/>
            <person name="Palmer L.E."/>
            <person name="de la Bastide M."/>
            <person name="Spiegel L."/>
            <person name="Nascimento L."/>
            <person name="Zutavern T."/>
            <person name="O'Shaughnessy A."/>
            <person name="Dike S."/>
            <person name="Dedhia N."/>
            <person name="Preston R."/>
            <person name="Balija V."/>
            <person name="McCombie W.R."/>
            <person name="Chow T."/>
            <person name="Chen H."/>
            <person name="Chung M."/>
            <person name="Chen C."/>
            <person name="Shaw J."/>
            <person name="Wu H."/>
            <person name="Hsiao K."/>
            <person name="Chao Y."/>
            <person name="Chu M."/>
            <person name="Cheng C."/>
            <person name="Hour A."/>
            <person name="Lee P."/>
            <person name="Lin S."/>
            <person name="Lin Y."/>
            <person name="Liou J."/>
            <person name="Liu S."/>
            <person name="Hsing Y."/>
            <person name="Raghuvanshi S."/>
            <person name="Mohanty A."/>
            <person name="Bharti A.K."/>
            <person name="Gaur A."/>
            <person name="Gupta V."/>
            <person name="Kumar D."/>
            <person name="Ravi V."/>
            <person name="Vij S."/>
            <person name="Kapur A."/>
            <person name="Khurana P."/>
            <person name="Khurana P."/>
            <person name="Khurana J.P."/>
            <person name="Tyagi A.K."/>
            <person name="Gaikwad K."/>
            <person name="Singh A."/>
            <person name="Dalal V."/>
            <person name="Srivastava S."/>
            <person name="Dixit A."/>
            <person name="Pal A.K."/>
            <person name="Ghazi I.A."/>
            <person name="Yadav M."/>
            <person name="Pandit A."/>
            <person name="Bhargava A."/>
            <person name="Sureshbabu K."/>
            <person name="Batra K."/>
            <person name="Sharma T.R."/>
            <person name="Mohapatra T."/>
            <person name="Singh N.K."/>
            <person name="Messing J."/>
            <person name="Nelson A.B."/>
            <person name="Fuks G."/>
            <person name="Kavchok S."/>
            <person name="Keizer G."/>
            <person name="Linton E."/>
            <person name="Llaca V."/>
            <person name="Song R."/>
            <person name="Tanyolac B."/>
            <person name="Young S."/>
            <person name="Ho-Il K."/>
            <person name="Hahn J.H."/>
            <person name="Sangsakoo G."/>
            <person name="Vanavichit A."/>
            <person name="de Mattos Luiz.A.T."/>
            <person name="Zimmer P.D."/>
            <person name="Malone G."/>
            <person name="Dellagostin O."/>
            <person name="de Oliveira A.C."/>
            <person name="Bevan M."/>
            <person name="Bancroft I."/>
            <person name="Minx P."/>
            <person name="Cordum H."/>
            <person name="Wilson R."/>
            <person name="Cheng Z."/>
            <person name="Jin W."/>
            <person name="Jiang J."/>
            <person name="Leong S.A."/>
            <person name="Iwama H."/>
            <person name="Gojobori T."/>
            <person name="Itoh T."/>
            <person name="Niimura Y."/>
            <person name="Fujii Y."/>
            <person name="Habara T."/>
            <person name="Sakai H."/>
            <person name="Sato Y."/>
            <person name="Wilson G."/>
            <person name="Kumar K."/>
            <person name="McCouch S."/>
            <person name="Juretic N."/>
            <person name="Hoen D."/>
            <person name="Wright S."/>
            <person name="Bruskiewich R."/>
            <person name="Bureau T."/>
            <person name="Miyao A."/>
            <person name="Hirochika H."/>
            <person name="Nishikawa T."/>
            <person name="Kadowaki K."/>
            <person name="Sugiura M."/>
            <person name="Burr B."/>
            <person name="Sasaki T."/>
        </authorList>
    </citation>
    <scope>NUCLEOTIDE SEQUENCE [LARGE SCALE GENOMIC DNA]</scope>
    <source>
        <strain evidence="3">cv. Nipponbare</strain>
    </source>
</reference>
<dbReference type="SMR" id="A0A0N7KQU0"/>
<reference evidence="2 3" key="2">
    <citation type="journal article" date="2013" name="Plant Cell Physiol.">
        <title>Rice Annotation Project Database (RAP-DB): an integrative and interactive database for rice genomics.</title>
        <authorList>
            <person name="Sakai H."/>
            <person name="Lee S.S."/>
            <person name="Tanaka T."/>
            <person name="Numa H."/>
            <person name="Kim J."/>
            <person name="Kawahara Y."/>
            <person name="Wakimoto H."/>
            <person name="Yang C.C."/>
            <person name="Iwamoto M."/>
            <person name="Abe T."/>
            <person name="Yamada Y."/>
            <person name="Muto A."/>
            <person name="Inokuchi H."/>
            <person name="Ikemura T."/>
            <person name="Matsumoto T."/>
            <person name="Sasaki T."/>
            <person name="Itoh T."/>
        </authorList>
    </citation>
    <scope>NUCLEOTIDE SEQUENCE [LARGE SCALE GENOMIC DNA]</scope>
    <source>
        <strain evidence="3">cv. Nipponbare</strain>
    </source>
</reference>
<evidence type="ECO:0000313" key="2">
    <source>
        <dbReference type="EMBL" id="BAT08154.1"/>
    </source>
</evidence>
<reference evidence="2 3" key="3">
    <citation type="journal article" date="2013" name="Rice">
        <title>Improvement of the Oryza sativa Nipponbare reference genome using next generation sequence and optical map data.</title>
        <authorList>
            <person name="Kawahara Y."/>
            <person name="de la Bastide M."/>
            <person name="Hamilton J.P."/>
            <person name="Kanamori H."/>
            <person name="McCombie W.R."/>
            <person name="Ouyang S."/>
            <person name="Schwartz D.C."/>
            <person name="Tanaka T."/>
            <person name="Wu J."/>
            <person name="Zhou S."/>
            <person name="Childs K.L."/>
            <person name="Davidson R.M."/>
            <person name="Lin H."/>
            <person name="Quesada-Ocampo L."/>
            <person name="Vaillancourt B."/>
            <person name="Sakai H."/>
            <person name="Lee S.S."/>
            <person name="Kim J."/>
            <person name="Numa H."/>
            <person name="Itoh T."/>
            <person name="Buell C.R."/>
            <person name="Matsumoto T."/>
        </authorList>
    </citation>
    <scope>NUCLEOTIDE SEQUENCE [LARGE SCALE GENOMIC DNA]</scope>
    <source>
        <strain evidence="3">cv. Nipponbare</strain>
    </source>
</reference>
<organism evidence="2 3">
    <name type="scientific">Oryza sativa subsp. japonica</name>
    <name type="common">Rice</name>
    <dbReference type="NCBI Taxonomy" id="39947"/>
    <lineage>
        <taxon>Eukaryota</taxon>
        <taxon>Viridiplantae</taxon>
        <taxon>Streptophyta</taxon>
        <taxon>Embryophyta</taxon>
        <taxon>Tracheophyta</taxon>
        <taxon>Spermatophyta</taxon>
        <taxon>Magnoliopsida</taxon>
        <taxon>Liliopsida</taxon>
        <taxon>Poales</taxon>
        <taxon>Poaceae</taxon>
        <taxon>BOP clade</taxon>
        <taxon>Oryzoideae</taxon>
        <taxon>Oryzeae</taxon>
        <taxon>Oryzinae</taxon>
        <taxon>Oryza</taxon>
        <taxon>Oryza sativa</taxon>
    </lineage>
</organism>
<sequence>MSRSACSKDGIQWYTLQDPRTSRSAHVRGHEGRDHRGPQRRAHQTMLSQGASHSLQTQWARQGQSPKNQPRTSTFDQVLQGAVDKTGKKRSEKTREEIEKAASQGRFIATKQRKNCRKFLLYGERHVKEYQDGLRAQLE</sequence>
<dbReference type="PaxDb" id="39947-A0A0N7KQU0"/>
<dbReference type="Proteomes" id="UP000059680">
    <property type="component" value="Chromosome 9"/>
</dbReference>